<dbReference type="RefSeq" id="WP_307265390.1">
    <property type="nucleotide sequence ID" value="NZ_JAUSVL010000001.1"/>
</dbReference>
<dbReference type="EMBL" id="JAUSVL010000001">
    <property type="protein sequence ID" value="MDQ0291926.1"/>
    <property type="molecule type" value="Genomic_DNA"/>
</dbReference>
<dbReference type="PANTHER" id="PTHR43498">
    <property type="entry name" value="FERREDOXIN:COB-COM HETERODISULFIDE REDUCTASE SUBUNIT A"/>
    <property type="match status" value="1"/>
</dbReference>
<evidence type="ECO:0000313" key="6">
    <source>
        <dbReference type="EMBL" id="MDQ0291926.1"/>
    </source>
</evidence>
<dbReference type="Proteomes" id="UP001238163">
    <property type="component" value="Unassembled WGS sequence"/>
</dbReference>
<dbReference type="GO" id="GO:0016491">
    <property type="term" value="F:oxidoreductase activity"/>
    <property type="evidence" value="ECO:0007669"/>
    <property type="project" value="UniProtKB-KW"/>
</dbReference>
<evidence type="ECO:0000256" key="2">
    <source>
        <dbReference type="ARBA" id="ARBA00022723"/>
    </source>
</evidence>
<keyword evidence="2" id="KW-0479">Metal-binding</keyword>
<organism evidence="6 7">
    <name type="scientific">Oligosphaera ethanolica</name>
    <dbReference type="NCBI Taxonomy" id="760260"/>
    <lineage>
        <taxon>Bacteria</taxon>
        <taxon>Pseudomonadati</taxon>
        <taxon>Lentisphaerota</taxon>
        <taxon>Oligosphaeria</taxon>
        <taxon>Oligosphaerales</taxon>
        <taxon>Oligosphaeraceae</taxon>
        <taxon>Oligosphaera</taxon>
    </lineage>
</organism>
<protein>
    <recommendedName>
        <fullName evidence="8">FAD-dependent oxidoreductase</fullName>
    </recommendedName>
</protein>
<dbReference type="GO" id="GO:0051539">
    <property type="term" value="F:4 iron, 4 sulfur cluster binding"/>
    <property type="evidence" value="ECO:0007669"/>
    <property type="project" value="UniProtKB-KW"/>
</dbReference>
<keyword evidence="5" id="KW-0411">Iron-sulfur</keyword>
<dbReference type="PRINTS" id="PR00469">
    <property type="entry name" value="PNDRDTASEII"/>
</dbReference>
<evidence type="ECO:0000313" key="7">
    <source>
        <dbReference type="Proteomes" id="UP001238163"/>
    </source>
</evidence>
<evidence type="ECO:0000256" key="4">
    <source>
        <dbReference type="ARBA" id="ARBA00023004"/>
    </source>
</evidence>
<proteinExistence type="predicted"/>
<evidence type="ECO:0008006" key="8">
    <source>
        <dbReference type="Google" id="ProtNLM"/>
    </source>
</evidence>
<keyword evidence="7" id="KW-1185">Reference proteome</keyword>
<dbReference type="AlphaFoldDB" id="A0AAE4AQU0"/>
<dbReference type="InterPro" id="IPR036188">
    <property type="entry name" value="FAD/NAD-bd_sf"/>
</dbReference>
<dbReference type="PANTHER" id="PTHR43498:SF1">
    <property type="entry name" value="COB--COM HETERODISULFIDE REDUCTASE IRON-SULFUR SUBUNIT A"/>
    <property type="match status" value="1"/>
</dbReference>
<dbReference type="InterPro" id="IPR039650">
    <property type="entry name" value="HdrA-like"/>
</dbReference>
<dbReference type="Gene3D" id="3.50.50.60">
    <property type="entry name" value="FAD/NAD(P)-binding domain"/>
    <property type="match status" value="1"/>
</dbReference>
<sequence length="442" mass="48137">MSQQIEYQKRVAVRHDVDVFIAGGGPAGVAAALVAARQGRKVFLAEGHSCLGGMGTAGLVPVFMMFGDGVNFLADGIGREVREELSKEKGPNFPGGDNSIPAELLKRVYDRLLLAAGVEFSFHTQVVDVLHDGGVVQAAICNAKSGFFAVKAKVFIDCTGDGDLAAWAGAPYEKGDTDGSMMPGTLCSVWTDIDVDRFRDSGVRVQETLMKVFAEDKLFTVNDPHHPGMFRVGEHIMGGNIGHAFGVDATDERSLTKFLIEGRQRLPEFEAFYKKYIPGYEKMVLVQTGSLLGIRESRRVQGDYVLNVDDFIARAVFADEIGRYCYPVDIHPSKPDTTKYAEFEEEFRKTLRYGKGESYGIPYRCLTPRGMDNLLVAGRCISSDRKIQGSIRVMPGCYITGQAAGMAAAIAIEQQTTTRGFAVAELQRRLLGMGAFLPNAAG</sequence>
<keyword evidence="1" id="KW-0004">4Fe-4S</keyword>
<gene>
    <name evidence="6" type="ORF">J3R75_004033</name>
</gene>
<accession>A0AAE4AQU0</accession>
<evidence type="ECO:0000256" key="5">
    <source>
        <dbReference type="ARBA" id="ARBA00023014"/>
    </source>
</evidence>
<dbReference type="Pfam" id="PF12831">
    <property type="entry name" value="FAD_oxidored"/>
    <property type="match status" value="1"/>
</dbReference>
<reference evidence="6" key="1">
    <citation type="submission" date="2023-07" db="EMBL/GenBank/DDBJ databases">
        <title>Genomic Encyclopedia of Type Strains, Phase IV (KMG-IV): sequencing the most valuable type-strain genomes for metagenomic binning, comparative biology and taxonomic classification.</title>
        <authorList>
            <person name="Goeker M."/>
        </authorList>
    </citation>
    <scope>NUCLEOTIDE SEQUENCE</scope>
    <source>
        <strain evidence="6">DSM 24202</strain>
    </source>
</reference>
<comment type="caution">
    <text evidence="6">The sequence shown here is derived from an EMBL/GenBank/DDBJ whole genome shotgun (WGS) entry which is preliminary data.</text>
</comment>
<keyword evidence="4" id="KW-0408">Iron</keyword>
<dbReference type="SUPFAM" id="SSF51905">
    <property type="entry name" value="FAD/NAD(P)-binding domain"/>
    <property type="match status" value="1"/>
</dbReference>
<name>A0AAE4AQU0_9BACT</name>
<evidence type="ECO:0000256" key="3">
    <source>
        <dbReference type="ARBA" id="ARBA00023002"/>
    </source>
</evidence>
<keyword evidence="3" id="KW-0560">Oxidoreductase</keyword>
<dbReference type="GO" id="GO:0046872">
    <property type="term" value="F:metal ion binding"/>
    <property type="evidence" value="ECO:0007669"/>
    <property type="project" value="UniProtKB-KW"/>
</dbReference>
<evidence type="ECO:0000256" key="1">
    <source>
        <dbReference type="ARBA" id="ARBA00022485"/>
    </source>
</evidence>